<dbReference type="Proteomes" id="UP000663891">
    <property type="component" value="Unassembled WGS sequence"/>
</dbReference>
<name>A0A813STF6_9BILA</name>
<keyword evidence="2" id="KW-1133">Transmembrane helix</keyword>
<dbReference type="EMBL" id="CAJNON010000021">
    <property type="protein sequence ID" value="CAF0799551.1"/>
    <property type="molecule type" value="Genomic_DNA"/>
</dbReference>
<sequence>MLFDEEKKEITSNQDCDDFSEDVHSEVSFLIILRPSTDYIGYRLYARCRYDDCNGENNLVKLKQIFHTKYDFALMHEMLEYETESKESEEKTMASPALTTTESKITSGSSSTSMTSPYTQNTQTSTSKTTPSEYNSSNVLRVNTMVYIVTITFIYCLVFLF</sequence>
<organism evidence="3 4">
    <name type="scientific">Adineta steineri</name>
    <dbReference type="NCBI Taxonomy" id="433720"/>
    <lineage>
        <taxon>Eukaryota</taxon>
        <taxon>Metazoa</taxon>
        <taxon>Spiralia</taxon>
        <taxon>Gnathifera</taxon>
        <taxon>Rotifera</taxon>
        <taxon>Eurotatoria</taxon>
        <taxon>Bdelloidea</taxon>
        <taxon>Adinetida</taxon>
        <taxon>Adinetidae</taxon>
        <taxon>Adineta</taxon>
    </lineage>
</organism>
<comment type="caution">
    <text evidence="3">The sequence shown here is derived from an EMBL/GenBank/DDBJ whole genome shotgun (WGS) entry which is preliminary data.</text>
</comment>
<reference evidence="3" key="1">
    <citation type="submission" date="2021-02" db="EMBL/GenBank/DDBJ databases">
        <authorList>
            <person name="Nowell W R."/>
        </authorList>
    </citation>
    <scope>NUCLEOTIDE SEQUENCE</scope>
</reference>
<evidence type="ECO:0000313" key="3">
    <source>
        <dbReference type="EMBL" id="CAF0799551.1"/>
    </source>
</evidence>
<keyword evidence="2" id="KW-0812">Transmembrane</keyword>
<feature type="compositionally biased region" description="Low complexity" evidence="1">
    <location>
        <begin position="99"/>
        <end position="130"/>
    </location>
</feature>
<evidence type="ECO:0000256" key="1">
    <source>
        <dbReference type="SAM" id="MobiDB-lite"/>
    </source>
</evidence>
<accession>A0A813STF6</accession>
<dbReference type="AlphaFoldDB" id="A0A813STF6"/>
<gene>
    <name evidence="3" type="ORF">VCS650_LOCUS3940</name>
</gene>
<feature type="region of interest" description="Disordered" evidence="1">
    <location>
        <begin position="84"/>
        <end position="134"/>
    </location>
</feature>
<evidence type="ECO:0000256" key="2">
    <source>
        <dbReference type="SAM" id="Phobius"/>
    </source>
</evidence>
<evidence type="ECO:0000313" key="4">
    <source>
        <dbReference type="Proteomes" id="UP000663891"/>
    </source>
</evidence>
<protein>
    <submittedName>
        <fullName evidence="3">Uncharacterized protein</fullName>
    </submittedName>
</protein>
<keyword evidence="2" id="KW-0472">Membrane</keyword>
<feature type="transmembrane region" description="Helical" evidence="2">
    <location>
        <begin position="142"/>
        <end position="160"/>
    </location>
</feature>
<proteinExistence type="predicted"/>